<evidence type="ECO:0000256" key="1">
    <source>
        <dbReference type="SAM" id="SignalP"/>
    </source>
</evidence>
<dbReference type="Proteomes" id="UP001629246">
    <property type="component" value="Unassembled WGS sequence"/>
</dbReference>
<sequence length="119" mass="13784">MDKHPTSLKKLTLVKSSIKQLLISLIFSISISAQAIEEDKSIKRDIIYTEKMVAKMRAVNLVHYAPCHIRFTDSRYADLDDLTYLTSKHPIGMECYSSDDSMVNEGWVRFDRQKEKWVA</sequence>
<name>A0ABW9AJI2_9BURK</name>
<gene>
    <name evidence="2" type="ORF">PQR62_25500</name>
</gene>
<accession>A0ABW9AJI2</accession>
<keyword evidence="1" id="KW-0732">Signal</keyword>
<proteinExistence type="predicted"/>
<dbReference type="RefSeq" id="WP_408160885.1">
    <property type="nucleotide sequence ID" value="NZ_JAQQFM010000024.1"/>
</dbReference>
<feature type="signal peptide" evidence="1">
    <location>
        <begin position="1"/>
        <end position="35"/>
    </location>
</feature>
<organism evidence="2 3">
    <name type="scientific">Herbaspirillum lusitanum</name>
    <dbReference type="NCBI Taxonomy" id="213312"/>
    <lineage>
        <taxon>Bacteria</taxon>
        <taxon>Pseudomonadati</taxon>
        <taxon>Pseudomonadota</taxon>
        <taxon>Betaproteobacteria</taxon>
        <taxon>Burkholderiales</taxon>
        <taxon>Oxalobacteraceae</taxon>
        <taxon>Herbaspirillum</taxon>
    </lineage>
</organism>
<dbReference type="EMBL" id="JAQQFM010000024">
    <property type="protein sequence ID" value="MFL9927647.1"/>
    <property type="molecule type" value="Genomic_DNA"/>
</dbReference>
<feature type="non-terminal residue" evidence="2">
    <location>
        <position position="119"/>
    </location>
</feature>
<keyword evidence="3" id="KW-1185">Reference proteome</keyword>
<protein>
    <submittedName>
        <fullName evidence="2">Uncharacterized protein</fullName>
    </submittedName>
</protein>
<evidence type="ECO:0000313" key="2">
    <source>
        <dbReference type="EMBL" id="MFL9927647.1"/>
    </source>
</evidence>
<evidence type="ECO:0000313" key="3">
    <source>
        <dbReference type="Proteomes" id="UP001629246"/>
    </source>
</evidence>
<feature type="chain" id="PRO_5045499454" evidence="1">
    <location>
        <begin position="36"/>
        <end position="119"/>
    </location>
</feature>
<comment type="caution">
    <text evidence="2">The sequence shown here is derived from an EMBL/GenBank/DDBJ whole genome shotgun (WGS) entry which is preliminary data.</text>
</comment>
<reference evidence="2 3" key="1">
    <citation type="journal article" date="2024" name="Chem. Sci.">
        <title>Discovery of megapolipeptins by genome mining of a Burkholderiales bacteria collection.</title>
        <authorList>
            <person name="Paulo B.S."/>
            <person name="Recchia M.J.J."/>
            <person name="Lee S."/>
            <person name="Fergusson C.H."/>
            <person name="Romanowski S.B."/>
            <person name="Hernandez A."/>
            <person name="Krull N."/>
            <person name="Liu D.Y."/>
            <person name="Cavanagh H."/>
            <person name="Bos A."/>
            <person name="Gray C.A."/>
            <person name="Murphy B.T."/>
            <person name="Linington R.G."/>
            <person name="Eustaquio A.S."/>
        </authorList>
    </citation>
    <scope>NUCLEOTIDE SEQUENCE [LARGE SCALE GENOMIC DNA]</scope>
    <source>
        <strain evidence="2 3">RL21-008-BIB-A</strain>
    </source>
</reference>